<gene>
    <name evidence="1" type="ORF">GS429_20630</name>
</gene>
<reference evidence="1 2" key="1">
    <citation type="submission" date="2020-01" db="EMBL/GenBank/DDBJ databases">
        <title>Natronorubrum sp. JWXQ-INN 674 isolated from Inner Mongolia Autonomous Region of China.</title>
        <authorList>
            <person name="Xue Q."/>
        </authorList>
    </citation>
    <scope>NUCLEOTIDE SEQUENCE [LARGE SCALE GENOMIC DNA]</scope>
    <source>
        <strain evidence="1 2">JWXQ-INN-674</strain>
    </source>
</reference>
<protein>
    <submittedName>
        <fullName evidence="1">Uncharacterized protein</fullName>
    </submittedName>
</protein>
<dbReference type="EMBL" id="WUYX01000071">
    <property type="protein sequence ID" value="MXV64429.1"/>
    <property type="molecule type" value="Genomic_DNA"/>
</dbReference>
<keyword evidence="2" id="KW-1185">Reference proteome</keyword>
<sequence length="141" mass="16541">MKDLIKSIVSTDRSDSPNYSLDSWNQEVSQTIEEADGFYDRNTLDDMTDIRLENKTPEFAERFHRLAIHAPANANQELRRQMYIISKNHTEIVLLLDRDELEEGIEQNRQRDDPRANEIVAEVIIENHLHKPVKETLEIIE</sequence>
<name>A0A6B0VV01_9EURY</name>
<accession>A0A6B0VV01</accession>
<proteinExistence type="predicted"/>
<evidence type="ECO:0000313" key="2">
    <source>
        <dbReference type="Proteomes" id="UP000434101"/>
    </source>
</evidence>
<dbReference type="Proteomes" id="UP000434101">
    <property type="component" value="Unassembled WGS sequence"/>
</dbReference>
<comment type="caution">
    <text evidence="1">The sequence shown here is derived from an EMBL/GenBank/DDBJ whole genome shotgun (WGS) entry which is preliminary data.</text>
</comment>
<dbReference type="RefSeq" id="WP_160067749.1">
    <property type="nucleotide sequence ID" value="NZ_WUYX01000071.1"/>
</dbReference>
<dbReference type="AlphaFoldDB" id="A0A6B0VV01"/>
<organism evidence="1 2">
    <name type="scientific">Natronorubrum halalkaliphilum</name>
    <dbReference type="NCBI Taxonomy" id="2691917"/>
    <lineage>
        <taxon>Archaea</taxon>
        <taxon>Methanobacteriati</taxon>
        <taxon>Methanobacteriota</taxon>
        <taxon>Stenosarchaea group</taxon>
        <taxon>Halobacteria</taxon>
        <taxon>Halobacteriales</taxon>
        <taxon>Natrialbaceae</taxon>
        <taxon>Natronorubrum</taxon>
    </lineage>
</organism>
<evidence type="ECO:0000313" key="1">
    <source>
        <dbReference type="EMBL" id="MXV64429.1"/>
    </source>
</evidence>